<keyword evidence="1" id="KW-1133">Transmembrane helix</keyword>
<evidence type="ECO:0000256" key="1">
    <source>
        <dbReference type="SAM" id="Phobius"/>
    </source>
</evidence>
<proteinExistence type="predicted"/>
<dbReference type="OrthoDB" id="639802at2"/>
<keyword evidence="1" id="KW-0812">Transmembrane</keyword>
<dbReference type="AlphaFoldDB" id="A0A1W2G7T4"/>
<keyword evidence="1" id="KW-0472">Membrane</keyword>
<name>A0A1W2G7T4_REIFA</name>
<dbReference type="EMBL" id="FWYF01000001">
    <property type="protein sequence ID" value="SMD32661.1"/>
    <property type="molecule type" value="Genomic_DNA"/>
</dbReference>
<evidence type="ECO:0000313" key="2">
    <source>
        <dbReference type="EMBL" id="SMD32661.1"/>
    </source>
</evidence>
<feature type="transmembrane region" description="Helical" evidence="1">
    <location>
        <begin position="107"/>
        <end position="125"/>
    </location>
</feature>
<protein>
    <submittedName>
        <fullName evidence="2">Uncharacterized protein</fullName>
    </submittedName>
</protein>
<keyword evidence="3" id="KW-1185">Reference proteome</keyword>
<dbReference type="RefSeq" id="WP_084371313.1">
    <property type="nucleotide sequence ID" value="NZ_FWYF01000001.1"/>
</dbReference>
<organism evidence="2 3">
    <name type="scientific">Reichenbachiella faecimaris</name>
    <dbReference type="NCBI Taxonomy" id="692418"/>
    <lineage>
        <taxon>Bacteria</taxon>
        <taxon>Pseudomonadati</taxon>
        <taxon>Bacteroidota</taxon>
        <taxon>Cytophagia</taxon>
        <taxon>Cytophagales</taxon>
        <taxon>Reichenbachiellaceae</taxon>
        <taxon>Reichenbachiella</taxon>
    </lineage>
</organism>
<sequence>MNLQSILNNCKTEIEQKLQWGAAEQWQNQEFEELSQIIFNKTGVNLSHTTLKRVWGKVKYTNQPSISTLDALAKFLDCPNWSAYKRSQEASPPTKKRKFSMPGSKQSVLLVALIILLSFSSWLFITSNLSHPEALAKQLLFEANYTAMGLPNTVIFSFDASNIEADQLVIQQSWDRRKRIEVNEDQTKATSVYYYPGYFRSKFVADEVVLKEADVYIETDGWLGTINVEPVPIYLTENDLIKSELLALSPSGIEKLAANNKPVSYHYYTAEKSISGDDFKFETSMRYAQSNQTSACKYAKVVLHFSEGAFLIPFVISGCVGEINVLAMDNFISGKQNDLSTLGISLEDWQQIGISSQNKKLMVSIGNKEVLTANYKMDPGYLVGVSYQFDGMGEVDYLKLSNGKSTWQFNEKF</sequence>
<evidence type="ECO:0000313" key="3">
    <source>
        <dbReference type="Proteomes" id="UP000192472"/>
    </source>
</evidence>
<dbReference type="Proteomes" id="UP000192472">
    <property type="component" value="Unassembled WGS sequence"/>
</dbReference>
<accession>A0A1W2G7T4</accession>
<gene>
    <name evidence="2" type="ORF">SAMN04488029_1011</name>
</gene>
<reference evidence="2 3" key="1">
    <citation type="submission" date="2017-04" db="EMBL/GenBank/DDBJ databases">
        <authorList>
            <person name="Afonso C.L."/>
            <person name="Miller P.J."/>
            <person name="Scott M.A."/>
            <person name="Spackman E."/>
            <person name="Goraichik I."/>
            <person name="Dimitrov K.M."/>
            <person name="Suarez D.L."/>
            <person name="Swayne D.E."/>
        </authorList>
    </citation>
    <scope>NUCLEOTIDE SEQUENCE [LARGE SCALE GENOMIC DNA]</scope>
    <source>
        <strain evidence="2 3">DSM 26133</strain>
    </source>
</reference>
<dbReference type="STRING" id="692418.SAMN04488029_1011"/>